<proteinExistence type="predicted"/>
<organism evidence="1 2">
    <name type="scientific">Clonostachys solani</name>
    <dbReference type="NCBI Taxonomy" id="160281"/>
    <lineage>
        <taxon>Eukaryota</taxon>
        <taxon>Fungi</taxon>
        <taxon>Dikarya</taxon>
        <taxon>Ascomycota</taxon>
        <taxon>Pezizomycotina</taxon>
        <taxon>Sordariomycetes</taxon>
        <taxon>Hypocreomycetidae</taxon>
        <taxon>Hypocreales</taxon>
        <taxon>Bionectriaceae</taxon>
        <taxon>Clonostachys</taxon>
    </lineage>
</organism>
<evidence type="ECO:0000313" key="1">
    <source>
        <dbReference type="EMBL" id="CAH0049870.1"/>
    </source>
</evidence>
<evidence type="ECO:0000313" key="2">
    <source>
        <dbReference type="Proteomes" id="UP000775872"/>
    </source>
</evidence>
<dbReference type="EMBL" id="CABFOC020000035">
    <property type="protein sequence ID" value="CAH0049870.1"/>
    <property type="molecule type" value="Genomic_DNA"/>
</dbReference>
<name>A0A9P0EJQ4_9HYPO</name>
<reference evidence="1" key="1">
    <citation type="submission" date="2021-10" db="EMBL/GenBank/DDBJ databases">
        <authorList>
            <person name="Piombo E."/>
        </authorList>
    </citation>
    <scope>NUCLEOTIDE SEQUENCE</scope>
</reference>
<keyword evidence="2" id="KW-1185">Reference proteome</keyword>
<protein>
    <submittedName>
        <fullName evidence="1">Uncharacterized protein</fullName>
    </submittedName>
</protein>
<comment type="caution">
    <text evidence="1">The sequence shown here is derived from an EMBL/GenBank/DDBJ whole genome shotgun (WGS) entry which is preliminary data.</text>
</comment>
<gene>
    <name evidence="1" type="ORF">CSOL1703_00001832</name>
</gene>
<dbReference type="AlphaFoldDB" id="A0A9P0EJQ4"/>
<dbReference type="Proteomes" id="UP000775872">
    <property type="component" value="Unassembled WGS sequence"/>
</dbReference>
<sequence>MATLSVAKEGSSPRVELRVSNGGDVGCLVAGCSRSTWIQLNPSPSSEWFGSVQVSLVPESEANIITLNFRIVAPRDPGGQVTLRLFDITDVRRVGERHEENGFLTVTDYIVKLRELGKDS</sequence>
<accession>A0A9P0EJQ4</accession>